<name>A0A4P9VXA8_9FUNG</name>
<dbReference type="Proteomes" id="UP000269721">
    <property type="component" value="Unassembled WGS sequence"/>
</dbReference>
<organism evidence="2 3">
    <name type="scientific">Blyttiomyces helicus</name>
    <dbReference type="NCBI Taxonomy" id="388810"/>
    <lineage>
        <taxon>Eukaryota</taxon>
        <taxon>Fungi</taxon>
        <taxon>Fungi incertae sedis</taxon>
        <taxon>Chytridiomycota</taxon>
        <taxon>Chytridiomycota incertae sedis</taxon>
        <taxon>Chytridiomycetes</taxon>
        <taxon>Chytridiomycetes incertae sedis</taxon>
        <taxon>Blyttiomyces</taxon>
    </lineage>
</organism>
<dbReference type="GO" id="GO:0045945">
    <property type="term" value="P:positive regulation of transcription by RNA polymerase III"/>
    <property type="evidence" value="ECO:0007669"/>
    <property type="project" value="TreeGrafter"/>
</dbReference>
<keyword evidence="3" id="KW-1185">Reference proteome</keyword>
<feature type="non-terminal residue" evidence="2">
    <location>
        <position position="244"/>
    </location>
</feature>
<dbReference type="GO" id="GO:0042795">
    <property type="term" value="P:snRNA transcription by RNA polymerase II"/>
    <property type="evidence" value="ECO:0007669"/>
    <property type="project" value="TreeGrafter"/>
</dbReference>
<dbReference type="GO" id="GO:0008023">
    <property type="term" value="C:transcription elongation factor complex"/>
    <property type="evidence" value="ECO:0007669"/>
    <property type="project" value="InterPro"/>
</dbReference>
<protein>
    <recommendedName>
        <fullName evidence="1">Little elongation complex subunit 2 C-terminal domain-containing protein</fullName>
    </recommendedName>
</protein>
<feature type="domain" description="Little elongation complex subunit 2 C-terminal" evidence="1">
    <location>
        <begin position="164"/>
        <end position="242"/>
    </location>
</feature>
<dbReference type="GO" id="GO:0042796">
    <property type="term" value="P:snRNA transcription by RNA polymerase III"/>
    <property type="evidence" value="ECO:0007669"/>
    <property type="project" value="TreeGrafter"/>
</dbReference>
<gene>
    <name evidence="2" type="ORF">BDK51DRAFT_27991</name>
</gene>
<dbReference type="PANTHER" id="PTHR14633:SF3">
    <property type="entry name" value="LITTLE ELONGATION COMPLEX SUBUNIT 2"/>
    <property type="match status" value="1"/>
</dbReference>
<dbReference type="OrthoDB" id="289162at2759"/>
<dbReference type="EMBL" id="ML000216">
    <property type="protein sequence ID" value="RKO84344.1"/>
    <property type="molecule type" value="Genomic_DNA"/>
</dbReference>
<reference evidence="3" key="1">
    <citation type="journal article" date="2018" name="Nat. Microbiol.">
        <title>Leveraging single-cell genomics to expand the fungal tree of life.</title>
        <authorList>
            <person name="Ahrendt S.R."/>
            <person name="Quandt C.A."/>
            <person name="Ciobanu D."/>
            <person name="Clum A."/>
            <person name="Salamov A."/>
            <person name="Andreopoulos B."/>
            <person name="Cheng J.F."/>
            <person name="Woyke T."/>
            <person name="Pelin A."/>
            <person name="Henrissat B."/>
            <person name="Reynolds N.K."/>
            <person name="Benny G.L."/>
            <person name="Smith M.E."/>
            <person name="James T.Y."/>
            <person name="Grigoriev I.V."/>
        </authorList>
    </citation>
    <scope>NUCLEOTIDE SEQUENCE [LARGE SCALE GENOMIC DNA]</scope>
</reference>
<dbReference type="InterPro" id="IPR019535">
    <property type="entry name" value="ICE2_C"/>
</dbReference>
<dbReference type="AlphaFoldDB" id="A0A4P9VXA8"/>
<proteinExistence type="predicted"/>
<evidence type="ECO:0000259" key="1">
    <source>
        <dbReference type="Pfam" id="PF10505"/>
    </source>
</evidence>
<dbReference type="Pfam" id="PF10505">
    <property type="entry name" value="NARG2_C"/>
    <property type="match status" value="1"/>
</dbReference>
<dbReference type="PANTHER" id="PTHR14633">
    <property type="entry name" value="LITTLE ELONGATION COMPLEX SUBUNIT 2"/>
    <property type="match status" value="1"/>
</dbReference>
<evidence type="ECO:0000313" key="3">
    <source>
        <dbReference type="Proteomes" id="UP000269721"/>
    </source>
</evidence>
<evidence type="ECO:0000313" key="2">
    <source>
        <dbReference type="EMBL" id="RKO84344.1"/>
    </source>
</evidence>
<sequence>MALPSQPPLMTPGEIVLETGSGRQLKVPTVPGQLPVNLRPFVDLTVTEPAHEKSRRWKHMPMPTVSECEQTTKESHETYPDFVISSSGLKALAAIQFETGKEPIEIPIVIRDVIKKSTPDGLEKSTESARMIFIDKPLIKTHLTTRESRNKFYKHAFLAHTLEERSSPVYRSWKMREFSLLVRSRLHAFEMRPTSEGGFTKKYVTVHPSAEFHCKRGMIECMTQAERARAWAQMVIRPEADLLV</sequence>
<accession>A0A4P9VXA8</accession>